<evidence type="ECO:0000313" key="1">
    <source>
        <dbReference type="EMBL" id="CAE6079124.1"/>
    </source>
</evidence>
<proteinExistence type="predicted"/>
<organism evidence="1 2">
    <name type="scientific">Arabidopsis arenosa</name>
    <name type="common">Sand rock-cress</name>
    <name type="synonym">Cardaminopsis arenosa</name>
    <dbReference type="NCBI Taxonomy" id="38785"/>
    <lineage>
        <taxon>Eukaryota</taxon>
        <taxon>Viridiplantae</taxon>
        <taxon>Streptophyta</taxon>
        <taxon>Embryophyta</taxon>
        <taxon>Tracheophyta</taxon>
        <taxon>Spermatophyta</taxon>
        <taxon>Magnoliopsida</taxon>
        <taxon>eudicotyledons</taxon>
        <taxon>Gunneridae</taxon>
        <taxon>Pentapetalae</taxon>
        <taxon>rosids</taxon>
        <taxon>malvids</taxon>
        <taxon>Brassicales</taxon>
        <taxon>Brassicaceae</taxon>
        <taxon>Camelineae</taxon>
        <taxon>Arabidopsis</taxon>
    </lineage>
</organism>
<protein>
    <submittedName>
        <fullName evidence="1">Uncharacterized protein</fullName>
    </submittedName>
</protein>
<dbReference type="Proteomes" id="UP000682877">
    <property type="component" value="Chromosome 5"/>
</dbReference>
<evidence type="ECO:0000313" key="2">
    <source>
        <dbReference type="Proteomes" id="UP000682877"/>
    </source>
</evidence>
<reference evidence="1" key="1">
    <citation type="submission" date="2021-01" db="EMBL/GenBank/DDBJ databases">
        <authorList>
            <person name="Bezrukov I."/>
        </authorList>
    </citation>
    <scope>NUCLEOTIDE SEQUENCE</scope>
</reference>
<keyword evidence="2" id="KW-1185">Reference proteome</keyword>
<accession>A0A8S2AL16</accession>
<gene>
    <name evidence="1" type="ORF">AARE701A_LOCUS13976</name>
</gene>
<name>A0A8S2AL16_ARAAE</name>
<dbReference type="EMBL" id="LR999455">
    <property type="protein sequence ID" value="CAE6079124.1"/>
    <property type="molecule type" value="Genomic_DNA"/>
</dbReference>
<sequence>MSSTILVPVSAMKPELDTALCLSSVCVRVSASFSTNPKGGGSGDDPAFQKSRLWREERERIANLGRINKVMEKKFPRLEKRLQLRSAEMMKDVTVTLEALCMKAMEFQGEQEKNDESLVMSLSDLLSESYEKLLKAEFDFVKAKGVYMVGTLLSSLISKRLKTVKSITSIYGELGFNTFNTFEDAVKASTSFSLFQKEVKLDEGKVEHCYVLVVNGYKGWIVKAKREDLCPPFQFLK</sequence>
<dbReference type="AlphaFoldDB" id="A0A8S2AL16"/>